<comment type="caution">
    <text evidence="1">The sequence shown here is derived from an EMBL/GenBank/DDBJ whole genome shotgun (WGS) entry which is preliminary data.</text>
</comment>
<sequence>MLQVSSPKLLESNSSPKALFRVPAKQSHLSARFAAEGEAEPLNTQQTRFDLTFPRILPSLTLVIQSDTPCCFQPKNGFGKGRKHFQALRWKGSCSVSPLSDDVNHMMNEK</sequence>
<protein>
    <submittedName>
        <fullName evidence="1">Uncharacterized protein</fullName>
    </submittedName>
</protein>
<organism evidence="1 2">
    <name type="scientific">Plakobranchus ocellatus</name>
    <dbReference type="NCBI Taxonomy" id="259542"/>
    <lineage>
        <taxon>Eukaryota</taxon>
        <taxon>Metazoa</taxon>
        <taxon>Spiralia</taxon>
        <taxon>Lophotrochozoa</taxon>
        <taxon>Mollusca</taxon>
        <taxon>Gastropoda</taxon>
        <taxon>Heterobranchia</taxon>
        <taxon>Euthyneura</taxon>
        <taxon>Panpulmonata</taxon>
        <taxon>Sacoglossa</taxon>
        <taxon>Placobranchoidea</taxon>
        <taxon>Plakobranchidae</taxon>
        <taxon>Plakobranchus</taxon>
    </lineage>
</organism>
<keyword evidence="2" id="KW-1185">Reference proteome</keyword>
<accession>A0AAV4CD10</accession>
<dbReference type="Proteomes" id="UP000735302">
    <property type="component" value="Unassembled WGS sequence"/>
</dbReference>
<dbReference type="AlphaFoldDB" id="A0AAV4CD10"/>
<reference evidence="1 2" key="1">
    <citation type="journal article" date="2021" name="Elife">
        <title>Chloroplast acquisition without the gene transfer in kleptoplastic sea slugs, Plakobranchus ocellatus.</title>
        <authorList>
            <person name="Maeda T."/>
            <person name="Takahashi S."/>
            <person name="Yoshida T."/>
            <person name="Shimamura S."/>
            <person name="Takaki Y."/>
            <person name="Nagai Y."/>
            <person name="Toyoda A."/>
            <person name="Suzuki Y."/>
            <person name="Arimoto A."/>
            <person name="Ishii H."/>
            <person name="Satoh N."/>
            <person name="Nishiyama T."/>
            <person name="Hasebe M."/>
            <person name="Maruyama T."/>
            <person name="Minagawa J."/>
            <person name="Obokata J."/>
            <person name="Shigenobu S."/>
        </authorList>
    </citation>
    <scope>NUCLEOTIDE SEQUENCE [LARGE SCALE GENOMIC DNA]</scope>
</reference>
<evidence type="ECO:0000313" key="2">
    <source>
        <dbReference type="Proteomes" id="UP000735302"/>
    </source>
</evidence>
<gene>
    <name evidence="1" type="ORF">PoB_005714500</name>
</gene>
<name>A0AAV4CD10_9GAST</name>
<dbReference type="EMBL" id="BLXT01006250">
    <property type="protein sequence ID" value="GFO30640.1"/>
    <property type="molecule type" value="Genomic_DNA"/>
</dbReference>
<proteinExistence type="predicted"/>
<evidence type="ECO:0000313" key="1">
    <source>
        <dbReference type="EMBL" id="GFO30640.1"/>
    </source>
</evidence>